<dbReference type="OMA" id="ATLYFNA"/>
<protein>
    <submittedName>
        <fullName evidence="2">Uncharacterized protein</fullName>
    </submittedName>
</protein>
<dbReference type="eggNOG" id="ENOG502R8TW">
    <property type="taxonomic scope" value="Eukaryota"/>
</dbReference>
<sequence>MHFSSTALVVLATSLFSTSAVATLYFNATLSADQTICVHSWDDSNNNGRPNPEDIVCKGNNLHPTSQDPVTWTVDCTRLDNAKSDTVFDVFLNTDNKRFLDVIYRYSNPNAQGLNEPAGGEKPDEFFFNFRVGSIDGRFFKSREFAAQQDILSLVKPESLKNPCDSLDSC</sequence>
<reference evidence="2 3" key="2">
    <citation type="journal article" date="2012" name="PLoS Pathog.">
        <title>Diverse lifestyles and strategies of plant pathogenesis encoded in the genomes of eighteen Dothideomycetes fungi.</title>
        <authorList>
            <person name="Ohm R.A."/>
            <person name="Feau N."/>
            <person name="Henrissat B."/>
            <person name="Schoch C.L."/>
            <person name="Horwitz B.A."/>
            <person name="Barry K.W."/>
            <person name="Condon B.J."/>
            <person name="Copeland A.C."/>
            <person name="Dhillon B."/>
            <person name="Glaser F."/>
            <person name="Hesse C.N."/>
            <person name="Kosti I."/>
            <person name="LaButti K."/>
            <person name="Lindquist E.A."/>
            <person name="Lucas S."/>
            <person name="Salamov A.A."/>
            <person name="Bradshaw R.E."/>
            <person name="Ciuffetti L."/>
            <person name="Hamelin R.C."/>
            <person name="Kema G.H.J."/>
            <person name="Lawrence C."/>
            <person name="Scott J.A."/>
            <person name="Spatafora J.W."/>
            <person name="Turgeon B.G."/>
            <person name="de Wit P.J.G.M."/>
            <person name="Zhong S."/>
            <person name="Goodwin S.B."/>
            <person name="Grigoriev I.V."/>
        </authorList>
    </citation>
    <scope>NUCLEOTIDE SEQUENCE [LARGE SCALE GENOMIC DNA]</scope>
    <source>
        <strain evidence="3">NZE10 / CBS 128990</strain>
    </source>
</reference>
<accession>N1Q0P5</accession>
<evidence type="ECO:0000256" key="1">
    <source>
        <dbReference type="SAM" id="SignalP"/>
    </source>
</evidence>
<dbReference type="Proteomes" id="UP000016933">
    <property type="component" value="Unassembled WGS sequence"/>
</dbReference>
<dbReference type="OrthoDB" id="3635447at2759"/>
<dbReference type="STRING" id="675120.N1Q0P5"/>
<organism evidence="2 3">
    <name type="scientific">Dothistroma septosporum (strain NZE10 / CBS 128990)</name>
    <name type="common">Red band needle blight fungus</name>
    <name type="synonym">Mycosphaerella pini</name>
    <dbReference type="NCBI Taxonomy" id="675120"/>
    <lineage>
        <taxon>Eukaryota</taxon>
        <taxon>Fungi</taxon>
        <taxon>Dikarya</taxon>
        <taxon>Ascomycota</taxon>
        <taxon>Pezizomycotina</taxon>
        <taxon>Dothideomycetes</taxon>
        <taxon>Dothideomycetidae</taxon>
        <taxon>Mycosphaerellales</taxon>
        <taxon>Mycosphaerellaceae</taxon>
        <taxon>Dothistroma</taxon>
    </lineage>
</organism>
<dbReference type="HOGENOM" id="CLU_1644459_0_0_1"/>
<proteinExistence type="predicted"/>
<dbReference type="EMBL" id="KB446535">
    <property type="protein sequence ID" value="EME48848.1"/>
    <property type="molecule type" value="Genomic_DNA"/>
</dbReference>
<feature type="chain" id="PRO_5004109765" evidence="1">
    <location>
        <begin position="23"/>
        <end position="170"/>
    </location>
</feature>
<keyword evidence="1" id="KW-0732">Signal</keyword>
<keyword evidence="3" id="KW-1185">Reference proteome</keyword>
<reference evidence="3" key="1">
    <citation type="journal article" date="2012" name="PLoS Genet.">
        <title>The genomes of the fungal plant pathogens Cladosporium fulvum and Dothistroma septosporum reveal adaptation to different hosts and lifestyles but also signatures of common ancestry.</title>
        <authorList>
            <person name="de Wit P.J.G.M."/>
            <person name="van der Burgt A."/>
            <person name="Oekmen B."/>
            <person name="Stergiopoulos I."/>
            <person name="Abd-Elsalam K.A."/>
            <person name="Aerts A.L."/>
            <person name="Bahkali A.H."/>
            <person name="Beenen H.G."/>
            <person name="Chettri P."/>
            <person name="Cox M.P."/>
            <person name="Datema E."/>
            <person name="de Vries R.P."/>
            <person name="Dhillon B."/>
            <person name="Ganley A.R."/>
            <person name="Griffiths S.A."/>
            <person name="Guo Y."/>
            <person name="Hamelin R.C."/>
            <person name="Henrissat B."/>
            <person name="Kabir M.S."/>
            <person name="Jashni M.K."/>
            <person name="Kema G."/>
            <person name="Klaubauf S."/>
            <person name="Lapidus A."/>
            <person name="Levasseur A."/>
            <person name="Lindquist E."/>
            <person name="Mehrabi R."/>
            <person name="Ohm R.A."/>
            <person name="Owen T.J."/>
            <person name="Salamov A."/>
            <person name="Schwelm A."/>
            <person name="Schijlen E."/>
            <person name="Sun H."/>
            <person name="van den Burg H.A."/>
            <person name="van Ham R.C.H.J."/>
            <person name="Zhang S."/>
            <person name="Goodwin S.B."/>
            <person name="Grigoriev I.V."/>
            <person name="Collemare J."/>
            <person name="Bradshaw R.E."/>
        </authorList>
    </citation>
    <scope>NUCLEOTIDE SEQUENCE [LARGE SCALE GENOMIC DNA]</scope>
    <source>
        <strain evidence="3">NZE10 / CBS 128990</strain>
    </source>
</reference>
<dbReference type="AlphaFoldDB" id="N1Q0P5"/>
<feature type="signal peptide" evidence="1">
    <location>
        <begin position="1"/>
        <end position="22"/>
    </location>
</feature>
<evidence type="ECO:0000313" key="3">
    <source>
        <dbReference type="Proteomes" id="UP000016933"/>
    </source>
</evidence>
<name>N1Q0P5_DOTSN</name>
<evidence type="ECO:0000313" key="2">
    <source>
        <dbReference type="EMBL" id="EME48848.1"/>
    </source>
</evidence>
<gene>
    <name evidence="2" type="ORF">DOTSEDRAFT_67792</name>
</gene>